<dbReference type="KEGG" id="npn:JI59_01460"/>
<dbReference type="InterPro" id="IPR025091">
    <property type="entry name" value="DUF4019"/>
</dbReference>
<evidence type="ECO:0008006" key="3">
    <source>
        <dbReference type="Google" id="ProtNLM"/>
    </source>
</evidence>
<protein>
    <recommendedName>
        <fullName evidence="3">DUF4019 domain-containing protein</fullName>
    </recommendedName>
</protein>
<evidence type="ECO:0000313" key="2">
    <source>
        <dbReference type="Proteomes" id="UP000004030"/>
    </source>
</evidence>
<dbReference type="EMBL" id="AGFM01000062">
    <property type="protein sequence ID" value="EHJ59063.1"/>
    <property type="molecule type" value="Genomic_DNA"/>
</dbReference>
<dbReference type="PROSITE" id="PS51257">
    <property type="entry name" value="PROKAR_LIPOPROTEIN"/>
    <property type="match status" value="1"/>
</dbReference>
<dbReference type="PATRIC" id="fig|1088721.3.peg.3839"/>
<dbReference type="Gene3D" id="3.10.450.590">
    <property type="match status" value="1"/>
</dbReference>
<accession>G6EHS9</accession>
<dbReference type="AlphaFoldDB" id="G6EHS9"/>
<evidence type="ECO:0000313" key="1">
    <source>
        <dbReference type="EMBL" id="EHJ59063.1"/>
    </source>
</evidence>
<dbReference type="Pfam" id="PF13211">
    <property type="entry name" value="DUF4019"/>
    <property type="match status" value="1"/>
</dbReference>
<dbReference type="eggNOG" id="ENOG5033GTJ">
    <property type="taxonomic scope" value="Bacteria"/>
</dbReference>
<comment type="caution">
    <text evidence="1">The sequence shown here is derived from an EMBL/GenBank/DDBJ whole genome shotgun (WGS) entry which is preliminary data.</text>
</comment>
<keyword evidence="2" id="KW-1185">Reference proteome</keyword>
<reference evidence="1 2" key="1">
    <citation type="journal article" date="2012" name="J. Bacteriol.">
        <title>Genome sequence of benzo(a)pyrene-degrading bacterium Novosphingobium pentaromativorans US6-1.</title>
        <authorList>
            <person name="Luo Y.R."/>
            <person name="Kang S.G."/>
            <person name="Kim S.J."/>
            <person name="Kim M.R."/>
            <person name="Li N."/>
            <person name="Lee J.H."/>
            <person name="Kwon K.K."/>
        </authorList>
    </citation>
    <scope>NUCLEOTIDE SEQUENCE [LARGE SCALE GENOMIC DNA]</scope>
    <source>
        <strain evidence="1 2">US6-1</strain>
    </source>
</reference>
<proteinExistence type="predicted"/>
<dbReference type="Proteomes" id="UP000004030">
    <property type="component" value="Unassembled WGS sequence"/>
</dbReference>
<sequence length="140" mass="15518">MYRVARYLMPFAAAAMLAGCGIKESVKDARVEVGQFHAALDGGQWKKIWISADPDLRKNTQKAKFEKLLEAVHRKLGGVKDSQQVSLNVNTGTGGTFVTVIMQTTFEKGTGTEEFVYRRGEGNALALVRYDIQSQDMMLN</sequence>
<dbReference type="RefSeq" id="WP_007014808.1">
    <property type="nucleotide sequence ID" value="NZ_AGFM01000062.1"/>
</dbReference>
<organism evidence="1 2">
    <name type="scientific">Novosphingobium pentaromativorans US6-1</name>
    <dbReference type="NCBI Taxonomy" id="1088721"/>
    <lineage>
        <taxon>Bacteria</taxon>
        <taxon>Pseudomonadati</taxon>
        <taxon>Pseudomonadota</taxon>
        <taxon>Alphaproteobacteria</taxon>
        <taxon>Sphingomonadales</taxon>
        <taxon>Sphingomonadaceae</taxon>
        <taxon>Novosphingobium</taxon>
    </lineage>
</organism>
<gene>
    <name evidence="1" type="ORF">NSU_3900</name>
</gene>
<name>G6EHS9_9SPHN</name>